<dbReference type="OrthoDB" id="283665at2"/>
<proteinExistence type="predicted"/>
<organism evidence="2 3">
    <name type="scientific">Blastopirellula marina</name>
    <dbReference type="NCBI Taxonomy" id="124"/>
    <lineage>
        <taxon>Bacteria</taxon>
        <taxon>Pseudomonadati</taxon>
        <taxon>Planctomycetota</taxon>
        <taxon>Planctomycetia</taxon>
        <taxon>Pirellulales</taxon>
        <taxon>Pirellulaceae</taxon>
        <taxon>Blastopirellula</taxon>
    </lineage>
</organism>
<dbReference type="AlphaFoldDB" id="A0A2S8GCU9"/>
<dbReference type="Proteomes" id="UP000237819">
    <property type="component" value="Unassembled WGS sequence"/>
</dbReference>
<evidence type="ECO:0000313" key="2">
    <source>
        <dbReference type="EMBL" id="PQO42091.1"/>
    </source>
</evidence>
<protein>
    <recommendedName>
        <fullName evidence="4">Cytochrome c domain-containing protein</fullName>
    </recommendedName>
</protein>
<feature type="signal peptide" evidence="1">
    <location>
        <begin position="1"/>
        <end position="23"/>
    </location>
</feature>
<dbReference type="SUPFAM" id="SSF47175">
    <property type="entry name" value="Cytochromes"/>
    <property type="match status" value="1"/>
</dbReference>
<dbReference type="InterPro" id="IPR010980">
    <property type="entry name" value="Cyt_c/b562"/>
</dbReference>
<gene>
    <name evidence="2" type="ORF">C5Y93_27460</name>
</gene>
<evidence type="ECO:0008006" key="4">
    <source>
        <dbReference type="Google" id="ProtNLM"/>
    </source>
</evidence>
<comment type="caution">
    <text evidence="2">The sequence shown here is derived from an EMBL/GenBank/DDBJ whole genome shotgun (WGS) entry which is preliminary data.</text>
</comment>
<dbReference type="RefSeq" id="WP_105338674.1">
    <property type="nucleotide sequence ID" value="NZ_PUHZ01000025.1"/>
</dbReference>
<reference evidence="2 3" key="1">
    <citation type="submission" date="2018-02" db="EMBL/GenBank/DDBJ databases">
        <title>Comparative genomes isolates from brazilian mangrove.</title>
        <authorList>
            <person name="Araujo J.E."/>
            <person name="Taketani R.G."/>
            <person name="Silva M.C.P."/>
            <person name="Loureco M.V."/>
            <person name="Andreote F.D."/>
        </authorList>
    </citation>
    <scope>NUCLEOTIDE SEQUENCE [LARGE SCALE GENOMIC DNA]</scope>
    <source>
        <strain evidence="2 3">Nap-Phe MGV</strain>
    </source>
</reference>
<dbReference type="EMBL" id="PUHZ01000025">
    <property type="protein sequence ID" value="PQO42091.1"/>
    <property type="molecule type" value="Genomic_DNA"/>
</dbReference>
<dbReference type="GO" id="GO:0009055">
    <property type="term" value="F:electron transfer activity"/>
    <property type="evidence" value="ECO:0007669"/>
    <property type="project" value="InterPro"/>
</dbReference>
<dbReference type="GO" id="GO:0020037">
    <property type="term" value="F:heme binding"/>
    <property type="evidence" value="ECO:0007669"/>
    <property type="project" value="InterPro"/>
</dbReference>
<keyword evidence="1" id="KW-0732">Signal</keyword>
<dbReference type="GO" id="GO:0022900">
    <property type="term" value="P:electron transport chain"/>
    <property type="evidence" value="ECO:0007669"/>
    <property type="project" value="InterPro"/>
</dbReference>
<dbReference type="GO" id="GO:0005506">
    <property type="term" value="F:iron ion binding"/>
    <property type="evidence" value="ECO:0007669"/>
    <property type="project" value="InterPro"/>
</dbReference>
<name>A0A2S8GCU9_9BACT</name>
<evidence type="ECO:0000256" key="1">
    <source>
        <dbReference type="SAM" id="SignalP"/>
    </source>
</evidence>
<accession>A0A2S8GCU9</accession>
<feature type="chain" id="PRO_5015559604" description="Cytochrome c domain-containing protein" evidence="1">
    <location>
        <begin position="24"/>
        <end position="121"/>
    </location>
</feature>
<evidence type="ECO:0000313" key="3">
    <source>
        <dbReference type="Proteomes" id="UP000237819"/>
    </source>
</evidence>
<sequence length="121" mass="13071">MKKALLVVTGLFSVMMLCSVVLADKGEDSKYSTEEIMKKGFKGGLVAKLAKGEADEEQTKLVITMLESLAKNEPHKGSEESWKEKTTALIKAAKATAEGKEDGAAALKKAMNCKACHEEHK</sequence>